<reference evidence="7" key="1">
    <citation type="journal article" date="2019" name="Int. J. Syst. Evol. Microbiol.">
        <title>The Global Catalogue of Microorganisms (GCM) 10K type strain sequencing project: providing services to taxonomists for standard genome sequencing and annotation.</title>
        <authorList>
            <consortium name="The Broad Institute Genomics Platform"/>
            <consortium name="The Broad Institute Genome Sequencing Center for Infectious Disease"/>
            <person name="Wu L."/>
            <person name="Ma J."/>
        </authorList>
    </citation>
    <scope>NUCLEOTIDE SEQUENCE [LARGE SCALE GENOMIC DNA]</scope>
    <source>
        <strain evidence="7">CCUG 61485</strain>
    </source>
</reference>
<dbReference type="Pfam" id="PF00908">
    <property type="entry name" value="dTDP_sugar_isom"/>
    <property type="match status" value="1"/>
</dbReference>
<dbReference type="Proteomes" id="UP001597201">
    <property type="component" value="Unassembled WGS sequence"/>
</dbReference>
<evidence type="ECO:0000313" key="7">
    <source>
        <dbReference type="Proteomes" id="UP001597201"/>
    </source>
</evidence>
<comment type="similarity">
    <text evidence="5">Belongs to the dTDP-4-dehydrorhamnose 3,5-epimerase family.</text>
</comment>
<evidence type="ECO:0000256" key="3">
    <source>
        <dbReference type="ARBA" id="ARBA00012098"/>
    </source>
</evidence>
<dbReference type="EC" id="5.1.3.13" evidence="3 5"/>
<evidence type="ECO:0000256" key="4">
    <source>
        <dbReference type="ARBA" id="ARBA00019595"/>
    </source>
</evidence>
<dbReference type="NCBIfam" id="TIGR01221">
    <property type="entry name" value="rmlC"/>
    <property type="match status" value="1"/>
</dbReference>
<organism evidence="6 7">
    <name type="scientific">Namhaeicola litoreus</name>
    <dbReference type="NCBI Taxonomy" id="1052145"/>
    <lineage>
        <taxon>Bacteria</taxon>
        <taxon>Pseudomonadati</taxon>
        <taxon>Bacteroidota</taxon>
        <taxon>Flavobacteriia</taxon>
        <taxon>Flavobacteriales</taxon>
        <taxon>Flavobacteriaceae</taxon>
        <taxon>Namhaeicola</taxon>
    </lineage>
</organism>
<keyword evidence="7" id="KW-1185">Reference proteome</keyword>
<keyword evidence="5 6" id="KW-0413">Isomerase</keyword>
<dbReference type="GO" id="GO:0008830">
    <property type="term" value="F:dTDP-4-dehydrorhamnose 3,5-epimerase activity"/>
    <property type="evidence" value="ECO:0007669"/>
    <property type="project" value="UniProtKB-EC"/>
</dbReference>
<accession>A0ABW3Y5H1</accession>
<dbReference type="CDD" id="cd00438">
    <property type="entry name" value="cupin_RmlC"/>
    <property type="match status" value="1"/>
</dbReference>
<dbReference type="PANTHER" id="PTHR21047:SF2">
    <property type="entry name" value="THYMIDINE DIPHOSPHO-4-KETO-RHAMNOSE 3,5-EPIMERASE"/>
    <property type="match status" value="1"/>
</dbReference>
<comment type="subunit">
    <text evidence="5">Homodimer.</text>
</comment>
<evidence type="ECO:0000256" key="2">
    <source>
        <dbReference type="ARBA" id="ARBA00001997"/>
    </source>
</evidence>
<evidence type="ECO:0000313" key="6">
    <source>
        <dbReference type="EMBL" id="MFD1316297.1"/>
    </source>
</evidence>
<dbReference type="PANTHER" id="PTHR21047">
    <property type="entry name" value="DTDP-6-DEOXY-D-GLUCOSE-3,5 EPIMERASE"/>
    <property type="match status" value="1"/>
</dbReference>
<comment type="catalytic activity">
    <reaction evidence="1 5">
        <text>dTDP-4-dehydro-6-deoxy-alpha-D-glucose = dTDP-4-dehydro-beta-L-rhamnose</text>
        <dbReference type="Rhea" id="RHEA:16969"/>
        <dbReference type="ChEBI" id="CHEBI:57649"/>
        <dbReference type="ChEBI" id="CHEBI:62830"/>
        <dbReference type="EC" id="5.1.3.13"/>
    </reaction>
</comment>
<comment type="pathway">
    <text evidence="5">Carbohydrate biosynthesis; dTDP-L-rhamnose biosynthesis.</text>
</comment>
<dbReference type="EMBL" id="JBHTMY010000003">
    <property type="protein sequence ID" value="MFD1316297.1"/>
    <property type="molecule type" value="Genomic_DNA"/>
</dbReference>
<dbReference type="SUPFAM" id="SSF51182">
    <property type="entry name" value="RmlC-like cupins"/>
    <property type="match status" value="1"/>
</dbReference>
<comment type="caution">
    <text evidence="6">The sequence shown here is derived from an EMBL/GenBank/DDBJ whole genome shotgun (WGS) entry which is preliminary data.</text>
</comment>
<dbReference type="InterPro" id="IPR011051">
    <property type="entry name" value="RmlC_Cupin_sf"/>
</dbReference>
<proteinExistence type="inferred from homology"/>
<dbReference type="InterPro" id="IPR014710">
    <property type="entry name" value="RmlC-like_jellyroll"/>
</dbReference>
<evidence type="ECO:0000256" key="1">
    <source>
        <dbReference type="ARBA" id="ARBA00001298"/>
    </source>
</evidence>
<gene>
    <name evidence="6" type="primary">rfbC</name>
    <name evidence="6" type="ORF">ACFQ39_11770</name>
</gene>
<dbReference type="InterPro" id="IPR000888">
    <property type="entry name" value="RmlC-like"/>
</dbReference>
<dbReference type="Gene3D" id="2.60.120.10">
    <property type="entry name" value="Jelly Rolls"/>
    <property type="match status" value="1"/>
</dbReference>
<protein>
    <recommendedName>
        <fullName evidence="4 5">dTDP-4-dehydrorhamnose 3,5-epimerase</fullName>
        <ecNumber evidence="3 5">5.1.3.13</ecNumber>
    </recommendedName>
    <alternativeName>
        <fullName evidence="5">Thymidine diphospho-4-keto-rhamnose 3,5-epimerase</fullName>
    </alternativeName>
</protein>
<comment type="function">
    <text evidence="2 5">Catalyzes the epimerization of the C3' and C5'positions of dTDP-6-deoxy-D-xylo-4-hexulose, forming dTDP-6-deoxy-L-lyxo-4-hexulose.</text>
</comment>
<name>A0ABW3Y5H1_9FLAO</name>
<evidence type="ECO:0000256" key="5">
    <source>
        <dbReference type="RuleBase" id="RU364069"/>
    </source>
</evidence>
<sequence>MTIKTTDLEDVLLITPKVFYDERGYFMETFNQKNFERFSDLTFVQDNESLSQKNVLRGLHFQKPPFAQAKLIRVVQGSIYDVAVDLRKDSPNYGKYYGHILSAENKHQLFIPIGFAHGFLSREDNTIINYKCSNFYQKEAEDSILWNDENLNIPWGVEHPIITEKDKHAQKFSKFDSPF</sequence>
<dbReference type="RefSeq" id="WP_377179141.1">
    <property type="nucleotide sequence ID" value="NZ_JBHTMY010000003.1"/>
</dbReference>